<sequence length="531" mass="57930">MMLRRTPLAAAAALAALLLLPFVDHAAAQKTATVGIVGAGFAGIRAASILQAAGVDYIVLEASDRVGGRVRQTEILPYGGANLGPNKEFVELGANWVQGLTGNPIYDLVKTCGLNGTPQNWDSVITFDEAGKPLPDNKIPWRQFDTAMKCAASTVKQAIESNAYGDLDVRAAYRVCGWNPVKPIDYAVEWYSVNFEWSETAEMISSRFTQPDNVYSDFEDADIFANQQTELGLAKLVTCLASRSNVTSNKIKLNTKVTSFAITNQDKVTVKTTGDTYTFDYVINTMPIGHLQRNLDTLFPTSLITPAKRAALMQFRMGTYTKIFLKFESTFWDPTTQFILQAPNNGASNTLLWQSLNPSSGGFLPGSNILFMTASLTDVMAASIENLSDEQILQNMIQRLQQIYPQANTTSPYRLIGYVIPRWYTNDLFGGSFTNWPAGMGLDAYELWRAPVGTPDSLARPGKILFSGEAACRRMNGYMSGGYGAGERSANQILKALGKFAGDPDENICERKLTSNGKPLGNKARGSGRAV</sequence>
<comment type="similarity">
    <text evidence="3">Belongs to the flavin monoamine oxidase family.</text>
</comment>
<dbReference type="InterPro" id="IPR036188">
    <property type="entry name" value="FAD/NAD-bd_sf"/>
</dbReference>
<feature type="binding site" evidence="5">
    <location>
        <begin position="61"/>
        <end position="62"/>
    </location>
    <ligand>
        <name>FAD</name>
        <dbReference type="ChEBI" id="CHEBI:57692"/>
    </ligand>
</feature>
<evidence type="ECO:0000256" key="7">
    <source>
        <dbReference type="SAM" id="SignalP"/>
    </source>
</evidence>
<dbReference type="GO" id="GO:0006598">
    <property type="term" value="P:polyamine catabolic process"/>
    <property type="evidence" value="ECO:0007669"/>
    <property type="project" value="TreeGrafter"/>
</dbReference>
<dbReference type="EMBL" id="KK100456">
    <property type="protein sequence ID" value="KIZ05789.1"/>
    <property type="molecule type" value="Genomic_DNA"/>
</dbReference>
<evidence type="ECO:0000313" key="10">
    <source>
        <dbReference type="Proteomes" id="UP000054498"/>
    </source>
</evidence>
<dbReference type="OrthoDB" id="498871at2759"/>
<dbReference type="GO" id="GO:0052900">
    <property type="term" value="F:spermine oxidase (propane-1,3-diamine-forming) activity"/>
    <property type="evidence" value="ECO:0007669"/>
    <property type="project" value="UniProtKB-EC"/>
</dbReference>
<dbReference type="InterPro" id="IPR002937">
    <property type="entry name" value="Amino_oxidase"/>
</dbReference>
<dbReference type="Pfam" id="PF01593">
    <property type="entry name" value="Amino_oxidase"/>
    <property type="match status" value="1"/>
</dbReference>
<dbReference type="InterPro" id="IPR001613">
    <property type="entry name" value="Flavin_amine_oxidase"/>
</dbReference>
<evidence type="ECO:0000256" key="4">
    <source>
        <dbReference type="ARBA" id="ARBA00023002"/>
    </source>
</evidence>
<evidence type="ECO:0000256" key="1">
    <source>
        <dbReference type="ARBA" id="ARBA00001974"/>
    </source>
</evidence>
<feature type="domain" description="Amine oxidase" evidence="8">
    <location>
        <begin position="41"/>
        <end position="494"/>
    </location>
</feature>
<comment type="pathway">
    <text evidence="2">Amine and polyamine degradation; spermine degradation.</text>
</comment>
<evidence type="ECO:0000313" key="9">
    <source>
        <dbReference type="EMBL" id="KIZ05789.1"/>
    </source>
</evidence>
<keyword evidence="4 9" id="KW-0560">Oxidoreductase</keyword>
<dbReference type="EC" id="1.5.3.14" evidence="9"/>
<dbReference type="KEGG" id="mng:MNEG_2173"/>
<keyword evidence="7" id="KW-0732">Signal</keyword>
<dbReference type="Gene3D" id="3.90.660.10">
    <property type="match status" value="1"/>
</dbReference>
<feature type="chain" id="PRO_5002246354" evidence="7">
    <location>
        <begin position="29"/>
        <end position="531"/>
    </location>
</feature>
<reference evidence="9 10" key="1">
    <citation type="journal article" date="2013" name="BMC Genomics">
        <title>Reconstruction of the lipid metabolism for the microalga Monoraphidium neglectum from its genome sequence reveals characteristics suitable for biofuel production.</title>
        <authorList>
            <person name="Bogen C."/>
            <person name="Al-Dilaimi A."/>
            <person name="Albersmeier A."/>
            <person name="Wichmann J."/>
            <person name="Grundmann M."/>
            <person name="Rupp O."/>
            <person name="Lauersen K.J."/>
            <person name="Blifernez-Klassen O."/>
            <person name="Kalinowski J."/>
            <person name="Goesmann A."/>
            <person name="Mussgnug J.H."/>
            <person name="Kruse O."/>
        </authorList>
    </citation>
    <scope>NUCLEOTIDE SEQUENCE [LARGE SCALE GENOMIC DNA]</scope>
    <source>
        <strain evidence="9 10">SAG 48.87</strain>
    </source>
</reference>
<dbReference type="PANTHER" id="PTHR10742:SF313">
    <property type="entry name" value="AMINE OXIDASE"/>
    <property type="match status" value="1"/>
</dbReference>
<gene>
    <name evidence="9" type="ORF">MNEG_2173</name>
</gene>
<dbReference type="RefSeq" id="XP_013904808.1">
    <property type="nucleotide sequence ID" value="XM_014049354.1"/>
</dbReference>
<accession>A0A0D2LH17</accession>
<feature type="binding site" evidence="5">
    <location>
        <position position="257"/>
    </location>
    <ligand>
        <name>FAD</name>
        <dbReference type="ChEBI" id="CHEBI:57692"/>
    </ligand>
</feature>
<dbReference type="Proteomes" id="UP000054498">
    <property type="component" value="Unassembled WGS sequence"/>
</dbReference>
<dbReference type="InterPro" id="IPR050281">
    <property type="entry name" value="Flavin_monoamine_oxidase"/>
</dbReference>
<dbReference type="SUPFAM" id="SSF51905">
    <property type="entry name" value="FAD/NAD(P)-binding domain"/>
    <property type="match status" value="1"/>
</dbReference>
<organism evidence="9 10">
    <name type="scientific">Monoraphidium neglectum</name>
    <dbReference type="NCBI Taxonomy" id="145388"/>
    <lineage>
        <taxon>Eukaryota</taxon>
        <taxon>Viridiplantae</taxon>
        <taxon>Chlorophyta</taxon>
        <taxon>core chlorophytes</taxon>
        <taxon>Chlorophyceae</taxon>
        <taxon>CS clade</taxon>
        <taxon>Sphaeropleales</taxon>
        <taxon>Selenastraceae</taxon>
        <taxon>Monoraphidium</taxon>
    </lineage>
</organism>
<comment type="cofactor">
    <cofactor evidence="1">
        <name>FAD</name>
        <dbReference type="ChEBI" id="CHEBI:57692"/>
    </cofactor>
</comment>
<evidence type="ECO:0000259" key="8">
    <source>
        <dbReference type="Pfam" id="PF01593"/>
    </source>
</evidence>
<dbReference type="PANTHER" id="PTHR10742">
    <property type="entry name" value="FLAVIN MONOAMINE OXIDASE"/>
    <property type="match status" value="1"/>
</dbReference>
<evidence type="ECO:0000256" key="6">
    <source>
        <dbReference type="SAM" id="MobiDB-lite"/>
    </source>
</evidence>
<dbReference type="SUPFAM" id="SSF54373">
    <property type="entry name" value="FAD-linked reductases, C-terminal domain"/>
    <property type="match status" value="1"/>
</dbReference>
<dbReference type="PRINTS" id="PR00757">
    <property type="entry name" value="AMINEOXDASEF"/>
</dbReference>
<name>A0A0D2LH17_9CHLO</name>
<proteinExistence type="inferred from homology"/>
<evidence type="ECO:0000256" key="2">
    <source>
        <dbReference type="ARBA" id="ARBA00004723"/>
    </source>
</evidence>
<feature type="signal peptide" evidence="7">
    <location>
        <begin position="1"/>
        <end position="28"/>
    </location>
</feature>
<dbReference type="AlphaFoldDB" id="A0A0D2LH17"/>
<keyword evidence="10" id="KW-1185">Reference proteome</keyword>
<feature type="region of interest" description="Disordered" evidence="6">
    <location>
        <begin position="511"/>
        <end position="531"/>
    </location>
</feature>
<feature type="binding site" evidence="5">
    <location>
        <position position="371"/>
    </location>
    <ligand>
        <name>substrate</name>
    </ligand>
</feature>
<evidence type="ECO:0000256" key="5">
    <source>
        <dbReference type="PIRSR" id="PIRSR601613-1"/>
    </source>
</evidence>
<dbReference type="STRING" id="145388.A0A0D2LH17"/>
<evidence type="ECO:0000256" key="3">
    <source>
        <dbReference type="ARBA" id="ARBA00005995"/>
    </source>
</evidence>
<dbReference type="GeneID" id="25735051"/>
<dbReference type="Gene3D" id="3.50.50.60">
    <property type="entry name" value="FAD/NAD(P)-binding domain"/>
    <property type="match status" value="1"/>
</dbReference>
<protein>
    <submittedName>
        <fullName evidence="9">Polyamine oxidase (Propane-1,3-diamine-forming)</fullName>
        <ecNumber evidence="9">1.5.3.14</ecNumber>
    </submittedName>
</protein>